<dbReference type="InterPro" id="IPR001387">
    <property type="entry name" value="Cro/C1-type_HTH"/>
</dbReference>
<dbReference type="Gene3D" id="1.10.260.40">
    <property type="entry name" value="lambda repressor-like DNA-binding domains"/>
    <property type="match status" value="1"/>
</dbReference>
<gene>
    <name evidence="2" type="ORF">ICL07_23185</name>
</gene>
<reference evidence="2 3" key="1">
    <citation type="submission" date="2020-09" db="EMBL/GenBank/DDBJ databases">
        <title>Genome sequences of type strains of Chitinophaga qingshengii and Chitinophaga varians.</title>
        <authorList>
            <person name="Kittiwongwattana C."/>
        </authorList>
    </citation>
    <scope>NUCLEOTIDE SEQUENCE [LARGE SCALE GENOMIC DNA]</scope>
    <source>
        <strain evidence="2 3">JCM 30026</strain>
    </source>
</reference>
<name>A0ABR7TV90_9BACT</name>
<evidence type="ECO:0000313" key="3">
    <source>
        <dbReference type="Proteomes" id="UP000659124"/>
    </source>
</evidence>
<dbReference type="EMBL" id="JACVFC010000003">
    <property type="protein sequence ID" value="MBC9933314.1"/>
    <property type="molecule type" value="Genomic_DNA"/>
</dbReference>
<evidence type="ECO:0000259" key="1">
    <source>
        <dbReference type="PROSITE" id="PS50943"/>
    </source>
</evidence>
<proteinExistence type="predicted"/>
<protein>
    <submittedName>
        <fullName evidence="2">Helix-turn-helix transcriptional regulator</fullName>
    </submittedName>
</protein>
<organism evidence="2 3">
    <name type="scientific">Chitinophaga qingshengii</name>
    <dbReference type="NCBI Taxonomy" id="1569794"/>
    <lineage>
        <taxon>Bacteria</taxon>
        <taxon>Pseudomonadati</taxon>
        <taxon>Bacteroidota</taxon>
        <taxon>Chitinophagia</taxon>
        <taxon>Chitinophagales</taxon>
        <taxon>Chitinophagaceae</taxon>
        <taxon>Chitinophaga</taxon>
    </lineage>
</organism>
<dbReference type="RefSeq" id="WP_188090425.1">
    <property type="nucleotide sequence ID" value="NZ_JACVFC010000003.1"/>
</dbReference>
<dbReference type="InterPro" id="IPR010982">
    <property type="entry name" value="Lambda_DNA-bd_dom_sf"/>
</dbReference>
<comment type="caution">
    <text evidence="2">The sequence shown here is derived from an EMBL/GenBank/DDBJ whole genome shotgun (WGS) entry which is preliminary data.</text>
</comment>
<dbReference type="Proteomes" id="UP000659124">
    <property type="component" value="Unassembled WGS sequence"/>
</dbReference>
<keyword evidence="3" id="KW-1185">Reference proteome</keyword>
<dbReference type="SUPFAM" id="SSF47413">
    <property type="entry name" value="lambda repressor-like DNA-binding domains"/>
    <property type="match status" value="1"/>
</dbReference>
<feature type="domain" description="HTH cro/C1-type" evidence="1">
    <location>
        <begin position="9"/>
        <end position="67"/>
    </location>
</feature>
<evidence type="ECO:0000313" key="2">
    <source>
        <dbReference type="EMBL" id="MBC9933314.1"/>
    </source>
</evidence>
<sequence length="74" mass="8473">MEKVLYNRIKAVLAELGMNQKDLYNRVNERKKISYNSVAAWCRNDAQPDIPTLNIIADVLDVSVRILLVDNKAQ</sequence>
<dbReference type="SMART" id="SM00530">
    <property type="entry name" value="HTH_XRE"/>
    <property type="match status" value="1"/>
</dbReference>
<dbReference type="Pfam" id="PF01381">
    <property type="entry name" value="HTH_3"/>
    <property type="match status" value="1"/>
</dbReference>
<dbReference type="PROSITE" id="PS50943">
    <property type="entry name" value="HTH_CROC1"/>
    <property type="match status" value="1"/>
</dbReference>
<dbReference type="CDD" id="cd00093">
    <property type="entry name" value="HTH_XRE"/>
    <property type="match status" value="1"/>
</dbReference>
<accession>A0ABR7TV90</accession>